<evidence type="ECO:0000256" key="4">
    <source>
        <dbReference type="ARBA" id="ARBA00022982"/>
    </source>
</evidence>
<organism evidence="7 8">
    <name type="scientific">Paragemmobacter aquarius</name>
    <dbReference type="NCBI Taxonomy" id="2169400"/>
    <lineage>
        <taxon>Bacteria</taxon>
        <taxon>Pseudomonadati</taxon>
        <taxon>Pseudomonadota</taxon>
        <taxon>Alphaproteobacteria</taxon>
        <taxon>Rhodobacterales</taxon>
        <taxon>Paracoccaceae</taxon>
        <taxon>Paragemmobacter</taxon>
    </lineage>
</organism>
<dbReference type="Proteomes" id="UP000244496">
    <property type="component" value="Chromosome"/>
</dbReference>
<dbReference type="RefSeq" id="WP_108436895.1">
    <property type="nucleotide sequence ID" value="NZ_CP028918.1"/>
</dbReference>
<dbReference type="OrthoDB" id="9814618at2"/>
<keyword evidence="8" id="KW-1185">Reference proteome</keyword>
<dbReference type="Pfam" id="PF00462">
    <property type="entry name" value="Glutaredoxin"/>
    <property type="match status" value="1"/>
</dbReference>
<protein>
    <recommendedName>
        <fullName evidence="5">Glutaredoxin</fullName>
    </recommendedName>
</protein>
<dbReference type="CDD" id="cd03418">
    <property type="entry name" value="GRX_GRXb_1_3_like"/>
    <property type="match status" value="1"/>
</dbReference>
<proteinExistence type="inferred from homology"/>
<dbReference type="GO" id="GO:0005737">
    <property type="term" value="C:cytoplasm"/>
    <property type="evidence" value="ECO:0007669"/>
    <property type="project" value="TreeGrafter"/>
</dbReference>
<feature type="domain" description="Glutaredoxin" evidence="6">
    <location>
        <begin position="4"/>
        <end position="64"/>
    </location>
</feature>
<dbReference type="InterPro" id="IPR014025">
    <property type="entry name" value="Glutaredoxin_subgr"/>
</dbReference>
<dbReference type="InterPro" id="IPR002109">
    <property type="entry name" value="Glutaredoxin"/>
</dbReference>
<dbReference type="PANTHER" id="PTHR45694">
    <property type="entry name" value="GLUTAREDOXIN 2"/>
    <property type="match status" value="1"/>
</dbReference>
<dbReference type="GO" id="GO:0045454">
    <property type="term" value="P:cell redox homeostasis"/>
    <property type="evidence" value="ECO:0007669"/>
    <property type="project" value="InterPro"/>
</dbReference>
<evidence type="ECO:0000313" key="7">
    <source>
        <dbReference type="EMBL" id="AWB50083.1"/>
    </source>
</evidence>
<dbReference type="AlphaFoldDB" id="A0A2S0UQI8"/>
<evidence type="ECO:0000313" key="8">
    <source>
        <dbReference type="Proteomes" id="UP000244496"/>
    </source>
</evidence>
<comment type="similarity">
    <text evidence="2 5">Belongs to the glutaredoxin family.</text>
</comment>
<accession>A0A2S0UQI8</accession>
<keyword evidence="5" id="KW-0963">Cytoplasm</keyword>
<dbReference type="PANTHER" id="PTHR45694:SF18">
    <property type="entry name" value="GLUTAREDOXIN-1-RELATED"/>
    <property type="match status" value="1"/>
</dbReference>
<sequence length="85" mass="9162">MKTVEIYTTPLCGFCHAAKRLLTKKGVAYDETDVSTDPALRARMMERAGGRRTVPQIFIGGAHVGGCDDLHALDADGKLDPMLAD</sequence>
<dbReference type="KEGG" id="geh:HYN69_17630"/>
<dbReference type="SUPFAM" id="SSF52833">
    <property type="entry name" value="Thioredoxin-like"/>
    <property type="match status" value="1"/>
</dbReference>
<comment type="function">
    <text evidence="1 5">Has a glutathione-disulfide oxidoreductase activity in the presence of NADPH and glutathione reductase. Reduces low molecular weight disulfides and proteins.</text>
</comment>
<dbReference type="GO" id="GO:0015038">
    <property type="term" value="F:glutathione disulfide oxidoreductase activity"/>
    <property type="evidence" value="ECO:0007669"/>
    <property type="project" value="UniProtKB-UniRule"/>
</dbReference>
<dbReference type="NCBIfam" id="TIGR02181">
    <property type="entry name" value="GRX_bact"/>
    <property type="match status" value="1"/>
</dbReference>
<evidence type="ECO:0000256" key="3">
    <source>
        <dbReference type="ARBA" id="ARBA00022448"/>
    </source>
</evidence>
<reference evidence="7 8" key="1">
    <citation type="submission" date="2018-04" db="EMBL/GenBank/DDBJ databases">
        <title>Genome sequencing of Gemmobacter.</title>
        <authorList>
            <person name="Yi H."/>
            <person name="Baek M.-G."/>
        </authorList>
    </citation>
    <scope>NUCLEOTIDE SEQUENCE [LARGE SCALE GENOMIC DNA]</scope>
    <source>
        <strain evidence="7 8">HYN0069</strain>
    </source>
</reference>
<keyword evidence="3 5" id="KW-0813">Transport</keyword>
<dbReference type="PROSITE" id="PS51354">
    <property type="entry name" value="GLUTAREDOXIN_2"/>
    <property type="match status" value="1"/>
</dbReference>
<evidence type="ECO:0000256" key="1">
    <source>
        <dbReference type="ARBA" id="ARBA00002549"/>
    </source>
</evidence>
<dbReference type="PRINTS" id="PR00160">
    <property type="entry name" value="GLUTAREDOXIN"/>
</dbReference>
<dbReference type="EMBL" id="CP028918">
    <property type="protein sequence ID" value="AWB50083.1"/>
    <property type="molecule type" value="Genomic_DNA"/>
</dbReference>
<name>A0A2S0UQI8_9RHOB</name>
<evidence type="ECO:0000256" key="2">
    <source>
        <dbReference type="ARBA" id="ARBA00007787"/>
    </source>
</evidence>
<evidence type="ECO:0000256" key="5">
    <source>
        <dbReference type="RuleBase" id="RU364065"/>
    </source>
</evidence>
<dbReference type="GO" id="GO:0034599">
    <property type="term" value="P:cellular response to oxidative stress"/>
    <property type="evidence" value="ECO:0007669"/>
    <property type="project" value="TreeGrafter"/>
</dbReference>
<evidence type="ECO:0000259" key="6">
    <source>
        <dbReference type="Pfam" id="PF00462"/>
    </source>
</evidence>
<keyword evidence="5" id="KW-0676">Redox-active center</keyword>
<keyword evidence="4 5" id="KW-0249">Electron transport</keyword>
<gene>
    <name evidence="7" type="primary">grxC</name>
    <name evidence="7" type="ORF">HYN69_17630</name>
</gene>
<dbReference type="Gene3D" id="3.40.30.10">
    <property type="entry name" value="Glutaredoxin"/>
    <property type="match status" value="1"/>
</dbReference>
<dbReference type="InterPro" id="IPR011900">
    <property type="entry name" value="GRX_bact"/>
</dbReference>
<dbReference type="InterPro" id="IPR036249">
    <property type="entry name" value="Thioredoxin-like_sf"/>
</dbReference>